<dbReference type="FunFam" id="2.30.29.30:FF:000256">
    <property type="entry name" value="Oxysterol-binding protein"/>
    <property type="match status" value="1"/>
</dbReference>
<evidence type="ECO:0000256" key="5">
    <source>
        <dbReference type="SAM" id="Coils"/>
    </source>
</evidence>
<evidence type="ECO:0000256" key="3">
    <source>
        <dbReference type="ARBA" id="ARBA00023055"/>
    </source>
</evidence>
<dbReference type="AlphaFoldDB" id="A0A9Q0MPM9"/>
<dbReference type="GO" id="GO:0005886">
    <property type="term" value="C:plasma membrane"/>
    <property type="evidence" value="ECO:0007669"/>
    <property type="project" value="TreeGrafter"/>
</dbReference>
<dbReference type="Proteomes" id="UP001151699">
    <property type="component" value="Chromosome C"/>
</dbReference>
<keyword evidence="4" id="KW-0446">Lipid-binding</keyword>
<evidence type="ECO:0000259" key="6">
    <source>
        <dbReference type="PROSITE" id="PS50003"/>
    </source>
</evidence>
<dbReference type="GO" id="GO:0097038">
    <property type="term" value="C:perinuclear endoplasmic reticulum"/>
    <property type="evidence" value="ECO:0007669"/>
    <property type="project" value="TreeGrafter"/>
</dbReference>
<keyword evidence="3" id="KW-0445">Lipid transport</keyword>
<dbReference type="GO" id="GO:0032934">
    <property type="term" value="F:sterol binding"/>
    <property type="evidence" value="ECO:0007669"/>
    <property type="project" value="TreeGrafter"/>
</dbReference>
<accession>A0A9Q0MPM9</accession>
<comment type="similarity">
    <text evidence="1">Belongs to the OSBP family.</text>
</comment>
<protein>
    <submittedName>
        <fullName evidence="7">Oxysterol-binding protein 1</fullName>
    </submittedName>
</protein>
<gene>
    <name evidence="7" type="primary">OSBP_0</name>
    <name evidence="7" type="ORF">Bhyg_14137</name>
</gene>
<dbReference type="SUPFAM" id="SSF50729">
    <property type="entry name" value="PH domain-like"/>
    <property type="match status" value="1"/>
</dbReference>
<dbReference type="Gene3D" id="2.30.29.30">
    <property type="entry name" value="Pleckstrin-homology domain (PH domain)/Phosphotyrosine-binding domain (PTB)"/>
    <property type="match status" value="1"/>
</dbReference>
<dbReference type="OrthoDB" id="1854502at2759"/>
<dbReference type="InterPro" id="IPR001849">
    <property type="entry name" value="PH_domain"/>
</dbReference>
<dbReference type="PROSITE" id="PS50003">
    <property type="entry name" value="PH_DOMAIN"/>
    <property type="match status" value="1"/>
</dbReference>
<feature type="domain" description="PH" evidence="6">
    <location>
        <begin position="13"/>
        <end position="106"/>
    </location>
</feature>
<evidence type="ECO:0000313" key="8">
    <source>
        <dbReference type="Proteomes" id="UP001151699"/>
    </source>
</evidence>
<evidence type="ECO:0000313" key="7">
    <source>
        <dbReference type="EMBL" id="KAJ6635551.1"/>
    </source>
</evidence>
<evidence type="ECO:0000256" key="4">
    <source>
        <dbReference type="ARBA" id="ARBA00023121"/>
    </source>
</evidence>
<name>A0A9Q0MPM9_9DIPT</name>
<evidence type="ECO:0000256" key="2">
    <source>
        <dbReference type="ARBA" id="ARBA00022448"/>
    </source>
</evidence>
<dbReference type="GO" id="GO:0006869">
    <property type="term" value="P:lipid transport"/>
    <property type="evidence" value="ECO:0007669"/>
    <property type="project" value="UniProtKB-KW"/>
</dbReference>
<sequence>MAESQVKTSNHSEPEMKGWLLKWTNYLKGYQRRWFVLSNGVLSYYRNQAEMAHTCRGTISLHGALIHTVDSCTFVITNGGTQTFHIKAANEVERQSWVTALELAKAKAIRAMESDEEEDDSNAHSVPSEEMNTVLRDLSSRLENLKTCYELISKHGTALQRALTDVESGDDLTNRSKIVSERATLFRISSNAMINACSDYLVTAQNQGHKWSKMLQHERDQRQHLEEMVEQLARQHSHLEQAAHRHRPSKY</sequence>
<evidence type="ECO:0000256" key="1">
    <source>
        <dbReference type="ARBA" id="ARBA00008842"/>
    </source>
</evidence>
<dbReference type="PANTHER" id="PTHR10972:SF205">
    <property type="entry name" value="OXYSTEROL-BINDING PROTEIN 1"/>
    <property type="match status" value="1"/>
</dbReference>
<comment type="caution">
    <text evidence="7">The sequence shown here is derived from an EMBL/GenBank/DDBJ whole genome shotgun (WGS) entry which is preliminary data.</text>
</comment>
<dbReference type="CDD" id="cd13284">
    <property type="entry name" value="PH_OSBP_ORP4"/>
    <property type="match status" value="1"/>
</dbReference>
<dbReference type="SMART" id="SM00233">
    <property type="entry name" value="PH"/>
    <property type="match status" value="1"/>
</dbReference>
<keyword evidence="5" id="KW-0175">Coiled coil</keyword>
<dbReference type="InterPro" id="IPR011993">
    <property type="entry name" value="PH-like_dom_sf"/>
</dbReference>
<keyword evidence="8" id="KW-1185">Reference proteome</keyword>
<proteinExistence type="inferred from homology"/>
<dbReference type="EMBL" id="WJQU01000004">
    <property type="protein sequence ID" value="KAJ6635551.1"/>
    <property type="molecule type" value="Genomic_DNA"/>
</dbReference>
<feature type="coiled-coil region" evidence="5">
    <location>
        <begin position="215"/>
        <end position="242"/>
    </location>
</feature>
<reference evidence="7" key="1">
    <citation type="submission" date="2022-07" db="EMBL/GenBank/DDBJ databases">
        <authorList>
            <person name="Trinca V."/>
            <person name="Uliana J.V.C."/>
            <person name="Torres T.T."/>
            <person name="Ward R.J."/>
            <person name="Monesi N."/>
        </authorList>
    </citation>
    <scope>NUCLEOTIDE SEQUENCE</scope>
    <source>
        <strain evidence="7">HSMRA1968</strain>
        <tissue evidence="7">Whole embryos</tissue>
    </source>
</reference>
<organism evidence="7 8">
    <name type="scientific">Pseudolycoriella hygida</name>
    <dbReference type="NCBI Taxonomy" id="35572"/>
    <lineage>
        <taxon>Eukaryota</taxon>
        <taxon>Metazoa</taxon>
        <taxon>Ecdysozoa</taxon>
        <taxon>Arthropoda</taxon>
        <taxon>Hexapoda</taxon>
        <taxon>Insecta</taxon>
        <taxon>Pterygota</taxon>
        <taxon>Neoptera</taxon>
        <taxon>Endopterygota</taxon>
        <taxon>Diptera</taxon>
        <taxon>Nematocera</taxon>
        <taxon>Sciaroidea</taxon>
        <taxon>Sciaridae</taxon>
        <taxon>Pseudolycoriella</taxon>
    </lineage>
</organism>
<dbReference type="InterPro" id="IPR000648">
    <property type="entry name" value="Oxysterol-bd"/>
</dbReference>
<keyword evidence="2" id="KW-0813">Transport</keyword>
<dbReference type="GO" id="GO:0005829">
    <property type="term" value="C:cytosol"/>
    <property type="evidence" value="ECO:0007669"/>
    <property type="project" value="TreeGrafter"/>
</dbReference>
<dbReference type="Pfam" id="PF00169">
    <property type="entry name" value="PH"/>
    <property type="match status" value="1"/>
</dbReference>
<dbReference type="PANTHER" id="PTHR10972">
    <property type="entry name" value="OXYSTEROL-BINDING PROTEIN-RELATED"/>
    <property type="match status" value="1"/>
</dbReference>